<organism evidence="8 9">
    <name type="scientific">Maribrevibacterium harenarium</name>
    <dbReference type="NCBI Taxonomy" id="2589817"/>
    <lineage>
        <taxon>Bacteria</taxon>
        <taxon>Pseudomonadati</taxon>
        <taxon>Pseudomonadota</taxon>
        <taxon>Gammaproteobacteria</taxon>
        <taxon>Oceanospirillales</taxon>
        <taxon>Oceanospirillaceae</taxon>
        <taxon>Maribrevibacterium</taxon>
    </lineage>
</organism>
<dbReference type="InterPro" id="IPR015421">
    <property type="entry name" value="PyrdxlP-dep_Trfase_major"/>
</dbReference>
<evidence type="ECO:0000256" key="3">
    <source>
        <dbReference type="ARBA" id="ARBA00023015"/>
    </source>
</evidence>
<dbReference type="SUPFAM" id="SSF46785">
    <property type="entry name" value="Winged helix' DNA-binding domain"/>
    <property type="match status" value="1"/>
</dbReference>
<comment type="caution">
    <text evidence="8">The sequence shown here is derived from an EMBL/GenBank/DDBJ whole genome shotgun (WGS) entry which is preliminary data.</text>
</comment>
<proteinExistence type="inferred from homology"/>
<dbReference type="SUPFAM" id="SSF53383">
    <property type="entry name" value="PLP-dependent transferases"/>
    <property type="match status" value="1"/>
</dbReference>
<dbReference type="PANTHER" id="PTHR46577">
    <property type="entry name" value="HTH-TYPE TRANSCRIPTIONAL REGULATORY PROTEIN GABR"/>
    <property type="match status" value="1"/>
</dbReference>
<evidence type="ECO:0000256" key="2">
    <source>
        <dbReference type="ARBA" id="ARBA00022898"/>
    </source>
</evidence>
<dbReference type="InterPro" id="IPR036390">
    <property type="entry name" value="WH_DNA-bd_sf"/>
</dbReference>
<dbReference type="Pfam" id="PF00392">
    <property type="entry name" value="GntR"/>
    <property type="match status" value="1"/>
</dbReference>
<dbReference type="GO" id="GO:0003700">
    <property type="term" value="F:DNA-binding transcription factor activity"/>
    <property type="evidence" value="ECO:0007669"/>
    <property type="project" value="InterPro"/>
</dbReference>
<dbReference type="PANTHER" id="PTHR46577:SF2">
    <property type="entry name" value="TRANSCRIPTIONAL REGULATORY PROTEIN"/>
    <property type="match status" value="1"/>
</dbReference>
<keyword evidence="2" id="KW-0663">Pyridoxal phosphate</keyword>
<name>A0A501X453_9GAMM</name>
<dbReference type="Gene3D" id="3.40.640.10">
    <property type="entry name" value="Type I PLP-dependent aspartate aminotransferase-like (Major domain)"/>
    <property type="match status" value="1"/>
</dbReference>
<dbReference type="PROSITE" id="PS50949">
    <property type="entry name" value="HTH_GNTR"/>
    <property type="match status" value="1"/>
</dbReference>
<feature type="domain" description="HTH gntR-type" evidence="7">
    <location>
        <begin position="3"/>
        <end position="71"/>
    </location>
</feature>
<dbReference type="EMBL" id="VFRR01000002">
    <property type="protein sequence ID" value="TPE55223.1"/>
    <property type="molecule type" value="Genomic_DNA"/>
</dbReference>
<evidence type="ECO:0000313" key="8">
    <source>
        <dbReference type="EMBL" id="TPE55223.1"/>
    </source>
</evidence>
<dbReference type="CDD" id="cd07377">
    <property type="entry name" value="WHTH_GntR"/>
    <property type="match status" value="1"/>
</dbReference>
<dbReference type="AlphaFoldDB" id="A0A501X453"/>
<accession>A0A501X453</accession>
<evidence type="ECO:0000313" key="9">
    <source>
        <dbReference type="Proteomes" id="UP000315901"/>
    </source>
</evidence>
<protein>
    <submittedName>
        <fullName evidence="8">GntR family transcriptional regulator</fullName>
    </submittedName>
</protein>
<dbReference type="InterPro" id="IPR015424">
    <property type="entry name" value="PyrdxlP-dep_Trfase"/>
</dbReference>
<dbReference type="GO" id="GO:0003677">
    <property type="term" value="F:DNA binding"/>
    <property type="evidence" value="ECO:0007669"/>
    <property type="project" value="UniProtKB-KW"/>
</dbReference>
<feature type="region of interest" description="Disordered" evidence="6">
    <location>
        <begin position="492"/>
        <end position="546"/>
    </location>
</feature>
<dbReference type="Gene3D" id="1.10.10.10">
    <property type="entry name" value="Winged helix-like DNA-binding domain superfamily/Winged helix DNA-binding domain"/>
    <property type="match status" value="1"/>
</dbReference>
<dbReference type="Proteomes" id="UP000315901">
    <property type="component" value="Unassembled WGS sequence"/>
</dbReference>
<feature type="compositionally biased region" description="Polar residues" evidence="6">
    <location>
        <begin position="523"/>
        <end position="533"/>
    </location>
</feature>
<keyword evidence="4" id="KW-0238">DNA-binding</keyword>
<keyword evidence="9" id="KW-1185">Reference proteome</keyword>
<evidence type="ECO:0000256" key="5">
    <source>
        <dbReference type="ARBA" id="ARBA00023163"/>
    </source>
</evidence>
<evidence type="ECO:0000256" key="6">
    <source>
        <dbReference type="SAM" id="MobiDB-lite"/>
    </source>
</evidence>
<reference evidence="8 9" key="1">
    <citation type="submission" date="2019-06" db="EMBL/GenBank/DDBJ databases">
        <title>A novel bacterium of genus Marinomonas, isolated from coastal sand.</title>
        <authorList>
            <person name="Huang H."/>
            <person name="Mo K."/>
            <person name="Hu Y."/>
        </authorList>
    </citation>
    <scope>NUCLEOTIDE SEQUENCE [LARGE SCALE GENOMIC DNA]</scope>
    <source>
        <strain evidence="8 9">HB171799</strain>
    </source>
</reference>
<dbReference type="InterPro" id="IPR000524">
    <property type="entry name" value="Tscrpt_reg_HTH_GntR"/>
</dbReference>
<sequence>MADFLYKQVVDWFLAQLSQGDLAPGDKMPSLRKLAKTLDLSLNTIIHGYDILMEEKWIESRPKSGYFVCHKSTTRYAHVLAGDQVRNLVEDGGKLSWAALSHRAALVDQCDAFLPLAQKQDEVSLPVLGKGHLTAREAVADHLSKVGIKAHPSQIWLGRSPLAIFTQAVQSLTQPGDRALVLTPCDPRLTATLKSLQREVFCLASGERGVDLDEVVRCLRDDNIKLLVLPSQYGFPAGLEISNLSLRRWLALLKQVGIPAIEWDMTSHLGYKATNIMTYKALDESNQLVYIGGVESRGVDRSAAWCLAAQFTHLEGAILSADLALTEAQQQALTDALQPNATQSLSKRARQIWSAVEKAKSELEQQLGERIQIAPAKGGLALWVQIAAPLNRDDMTKLLAKHRHGILPGNLATNEEDAEHWLAVNATYPELSSLAAMLATLIPLPTSDNGDDGVAVDQEPRQQNSSAETIAQIELDTDVVLDDAEIVALPLEQGSEESISGEVATPELEEANSHQAPDESTESKATGTASSHHYNPMLDLINHDFG</sequence>
<dbReference type="OrthoDB" id="9804020at2"/>
<gene>
    <name evidence="8" type="ORF">FJM67_01340</name>
</gene>
<keyword evidence="5" id="KW-0804">Transcription</keyword>
<dbReference type="InterPro" id="IPR051446">
    <property type="entry name" value="HTH_trans_reg/aminotransferase"/>
</dbReference>
<keyword evidence="3" id="KW-0805">Transcription regulation</keyword>
<evidence type="ECO:0000256" key="1">
    <source>
        <dbReference type="ARBA" id="ARBA00005384"/>
    </source>
</evidence>
<evidence type="ECO:0000256" key="4">
    <source>
        <dbReference type="ARBA" id="ARBA00023125"/>
    </source>
</evidence>
<dbReference type="InterPro" id="IPR036388">
    <property type="entry name" value="WH-like_DNA-bd_sf"/>
</dbReference>
<evidence type="ECO:0000259" key="7">
    <source>
        <dbReference type="PROSITE" id="PS50949"/>
    </source>
</evidence>
<dbReference type="RefSeq" id="WP_140586888.1">
    <property type="nucleotide sequence ID" value="NZ_VFRR01000002.1"/>
</dbReference>
<comment type="similarity">
    <text evidence="1">In the C-terminal section; belongs to the class-I pyridoxal-phosphate-dependent aminotransferase family.</text>
</comment>
<dbReference type="SMART" id="SM00345">
    <property type="entry name" value="HTH_GNTR"/>
    <property type="match status" value="1"/>
</dbReference>